<keyword evidence="3" id="KW-0732">Signal</keyword>
<dbReference type="SUPFAM" id="SSF48056">
    <property type="entry name" value="Di-copper centre-containing domain"/>
    <property type="match status" value="1"/>
</dbReference>
<comment type="caution">
    <text evidence="6">The sequence shown here is derived from an EMBL/GenBank/DDBJ whole genome shotgun (WGS) entry which is preliminary data.</text>
</comment>
<dbReference type="PANTHER" id="PTHR11474">
    <property type="entry name" value="TYROSINASE FAMILY MEMBER"/>
    <property type="match status" value="1"/>
</dbReference>
<dbReference type="PROSITE" id="PS51257">
    <property type="entry name" value="PROKAR_LIPOPROTEIN"/>
    <property type="match status" value="1"/>
</dbReference>
<dbReference type="PROSITE" id="PS00498">
    <property type="entry name" value="TYROSINASE_2"/>
    <property type="match status" value="1"/>
</dbReference>
<accession>A0A370TE70</accession>
<feature type="signal peptide" evidence="3">
    <location>
        <begin position="1"/>
        <end position="20"/>
    </location>
</feature>
<dbReference type="InterPro" id="IPR050316">
    <property type="entry name" value="Tyrosinase/Hemocyanin"/>
</dbReference>
<evidence type="ECO:0000259" key="5">
    <source>
        <dbReference type="PROSITE" id="PS00498"/>
    </source>
</evidence>
<evidence type="ECO:0000256" key="2">
    <source>
        <dbReference type="ARBA" id="ARBA00023008"/>
    </source>
</evidence>
<dbReference type="PROSITE" id="PS00497">
    <property type="entry name" value="TYROSINASE_1"/>
    <property type="match status" value="1"/>
</dbReference>
<feature type="domain" description="Tyrosinase copper-binding" evidence="5">
    <location>
        <begin position="232"/>
        <end position="243"/>
    </location>
</feature>
<name>A0A370TE70_9HELO</name>
<evidence type="ECO:0000313" key="7">
    <source>
        <dbReference type="Proteomes" id="UP000254866"/>
    </source>
</evidence>
<proteinExistence type="predicted"/>
<evidence type="ECO:0000259" key="4">
    <source>
        <dbReference type="PROSITE" id="PS00497"/>
    </source>
</evidence>
<dbReference type="AlphaFoldDB" id="A0A370TE70"/>
<keyword evidence="2" id="KW-0186">Copper</keyword>
<dbReference type="InterPro" id="IPR008922">
    <property type="entry name" value="Di-copper_centre_dom_sf"/>
</dbReference>
<dbReference type="PRINTS" id="PR00092">
    <property type="entry name" value="TYROSINASE"/>
</dbReference>
<dbReference type="EMBL" id="NPIC01000009">
    <property type="protein sequence ID" value="RDL32978.1"/>
    <property type="molecule type" value="Genomic_DNA"/>
</dbReference>
<evidence type="ECO:0000256" key="1">
    <source>
        <dbReference type="ARBA" id="ARBA00022723"/>
    </source>
</evidence>
<dbReference type="Proteomes" id="UP000254866">
    <property type="component" value="Unassembled WGS sequence"/>
</dbReference>
<dbReference type="OrthoDB" id="6132182at2759"/>
<feature type="chain" id="PRO_5016826873" description="Tyrosinase copper-binding domain-containing protein" evidence="3">
    <location>
        <begin position="21"/>
        <end position="352"/>
    </location>
</feature>
<protein>
    <recommendedName>
        <fullName evidence="4 5">Tyrosinase copper-binding domain-containing protein</fullName>
    </recommendedName>
</protein>
<evidence type="ECO:0000313" key="6">
    <source>
        <dbReference type="EMBL" id="RDL32978.1"/>
    </source>
</evidence>
<dbReference type="RefSeq" id="XP_031866471.1">
    <property type="nucleotide sequence ID" value="XM_032017040.1"/>
</dbReference>
<evidence type="ECO:0000256" key="3">
    <source>
        <dbReference type="SAM" id="SignalP"/>
    </source>
</evidence>
<dbReference type="InterPro" id="IPR002227">
    <property type="entry name" value="Tyrosinase_Cu-bd"/>
</dbReference>
<dbReference type="STRING" id="2656787.A0A370TE70"/>
<reference evidence="6 7" key="1">
    <citation type="journal article" date="2018" name="IMA Fungus">
        <title>IMA Genome-F 9: Draft genome sequence of Annulohypoxylon stygium, Aspergillus mulundensis, Berkeleyomyces basicola (syn. Thielaviopsis basicola), Ceratocystis smalleyi, two Cercospora beticola strains, Coleophoma cylindrospora, Fusarium fracticaudum, Phialophora cf. hyalina, and Morchella septimelata.</title>
        <authorList>
            <person name="Wingfield B.D."/>
            <person name="Bills G.F."/>
            <person name="Dong Y."/>
            <person name="Huang W."/>
            <person name="Nel W.J."/>
            <person name="Swalarsk-Parry B.S."/>
            <person name="Vaghefi N."/>
            <person name="Wilken P.M."/>
            <person name="An Z."/>
            <person name="de Beer Z.W."/>
            <person name="De Vos L."/>
            <person name="Chen L."/>
            <person name="Duong T.A."/>
            <person name="Gao Y."/>
            <person name="Hammerbacher A."/>
            <person name="Kikkert J.R."/>
            <person name="Li Y."/>
            <person name="Li H."/>
            <person name="Li K."/>
            <person name="Li Q."/>
            <person name="Liu X."/>
            <person name="Ma X."/>
            <person name="Naidoo K."/>
            <person name="Pethybridge S.J."/>
            <person name="Sun J."/>
            <person name="Steenkamp E.T."/>
            <person name="van der Nest M.A."/>
            <person name="van Wyk S."/>
            <person name="Wingfield M.J."/>
            <person name="Xiong C."/>
            <person name="Yue Q."/>
            <person name="Zhang X."/>
        </authorList>
    </citation>
    <scope>NUCLEOTIDE SEQUENCE [LARGE SCALE GENOMIC DNA]</scope>
    <source>
        <strain evidence="6 7">BP 5553</strain>
    </source>
</reference>
<organism evidence="6 7">
    <name type="scientific">Venustampulla echinocandica</name>
    <dbReference type="NCBI Taxonomy" id="2656787"/>
    <lineage>
        <taxon>Eukaryota</taxon>
        <taxon>Fungi</taxon>
        <taxon>Dikarya</taxon>
        <taxon>Ascomycota</taxon>
        <taxon>Pezizomycotina</taxon>
        <taxon>Leotiomycetes</taxon>
        <taxon>Helotiales</taxon>
        <taxon>Pleuroascaceae</taxon>
        <taxon>Venustampulla</taxon>
    </lineage>
</organism>
<dbReference type="Pfam" id="PF00264">
    <property type="entry name" value="Tyrosinase"/>
    <property type="match status" value="1"/>
</dbReference>
<dbReference type="PANTHER" id="PTHR11474:SF126">
    <property type="entry name" value="TYROSINASE-LIKE PROTEIN TYR-1-RELATED"/>
    <property type="match status" value="1"/>
</dbReference>
<keyword evidence="7" id="KW-1185">Reference proteome</keyword>
<dbReference type="GO" id="GO:0016491">
    <property type="term" value="F:oxidoreductase activity"/>
    <property type="evidence" value="ECO:0007669"/>
    <property type="project" value="InterPro"/>
</dbReference>
<gene>
    <name evidence="6" type="ORF">BP5553_08417</name>
</gene>
<feature type="domain" description="Tyrosinase copper-binding" evidence="4">
    <location>
        <begin position="86"/>
        <end position="103"/>
    </location>
</feature>
<dbReference type="GeneID" id="43601266"/>
<dbReference type="GO" id="GO:0046872">
    <property type="term" value="F:metal ion binding"/>
    <property type="evidence" value="ECO:0007669"/>
    <property type="project" value="UniProtKB-KW"/>
</dbReference>
<sequence>MKWHSSIVVALLSASVVVNGIPLGTTSCTVKSQRKAWHTLTKDEKLEYLDAEKCLMKLPAKLGLPGTRTRFDELQASHAMQAEITHGVGAFLPFHRLLMHTHEYLMQTECGYEGTQPYWDEPRDAGKFSKSVVLDPDVGFGGDGVAPDNCIADGPFVGYMNGIGPGHLISDHCIDRKVNDVASQAANQSFVDQCYKLQNYSTAWPCMEGSPHSGGHGGIGAEMLNPISSPGDPIFYLHHTYLDKVWWGWQALNLPASVSEITGRNVQDPCAGFGGGLPWTGPNGTSPFPGWPNGTIPGCENDTTPVIPQSLPGDPGNVTTMNHVLNMFGIVPNSTVGDVLDIRNDFLCYEYV</sequence>
<dbReference type="Gene3D" id="1.10.1280.10">
    <property type="entry name" value="Di-copper center containing domain from catechol oxidase"/>
    <property type="match status" value="1"/>
</dbReference>
<keyword evidence="1" id="KW-0479">Metal-binding</keyword>